<dbReference type="PANTHER" id="PTHR12741:SF47">
    <property type="entry name" value="CALLOSE SYNTHASE 9"/>
    <property type="match status" value="1"/>
</dbReference>
<feature type="domain" description="1,3-beta-glucan synthase component FKS1-like" evidence="1">
    <location>
        <begin position="40"/>
        <end position="79"/>
    </location>
</feature>
<dbReference type="Proteomes" id="UP000595140">
    <property type="component" value="Unassembled WGS sequence"/>
</dbReference>
<keyword evidence="3" id="KW-1185">Reference proteome</keyword>
<proteinExistence type="predicted"/>
<sequence length="80" mass="9596">FLDEAAVQKVFLKSLDNYIKWCNYLGILPVWSNLDVINKERKVLFISLYFLIWGEAGNARFLPECLCYIFHHVRKFQHFI</sequence>
<evidence type="ECO:0000259" key="1">
    <source>
        <dbReference type="SMART" id="SM01205"/>
    </source>
</evidence>
<dbReference type="OrthoDB" id="1001202at2759"/>
<feature type="non-terminal residue" evidence="2">
    <location>
        <position position="1"/>
    </location>
</feature>
<dbReference type="PANTHER" id="PTHR12741">
    <property type="entry name" value="LYST-INTERACTING PROTEIN LIP5 DOPAMINE RESPONSIVE PROTEIN DRG-1"/>
    <property type="match status" value="1"/>
</dbReference>
<dbReference type="Pfam" id="PF14288">
    <property type="entry name" value="FKS1_dom1"/>
    <property type="match status" value="1"/>
</dbReference>
<dbReference type="SMART" id="SM01205">
    <property type="entry name" value="FKS1_dom1"/>
    <property type="match status" value="1"/>
</dbReference>
<dbReference type="InterPro" id="IPR026899">
    <property type="entry name" value="FKS1-like_dom1"/>
</dbReference>
<protein>
    <recommendedName>
        <fullName evidence="1">1,3-beta-glucan synthase component FKS1-like domain-containing protein</fullName>
    </recommendedName>
</protein>
<evidence type="ECO:0000313" key="3">
    <source>
        <dbReference type="Proteomes" id="UP000595140"/>
    </source>
</evidence>
<dbReference type="GO" id="GO:0005886">
    <property type="term" value="C:plasma membrane"/>
    <property type="evidence" value="ECO:0007669"/>
    <property type="project" value="TreeGrafter"/>
</dbReference>
<dbReference type="AlphaFoldDB" id="A0A484N3H3"/>
<reference evidence="2 3" key="1">
    <citation type="submission" date="2018-04" db="EMBL/GenBank/DDBJ databases">
        <authorList>
            <person name="Vogel A."/>
        </authorList>
    </citation>
    <scope>NUCLEOTIDE SEQUENCE [LARGE SCALE GENOMIC DNA]</scope>
</reference>
<dbReference type="EMBL" id="OOIL02005803">
    <property type="protein sequence ID" value="VFQ95851.1"/>
    <property type="molecule type" value="Genomic_DNA"/>
</dbReference>
<dbReference type="GO" id="GO:0046527">
    <property type="term" value="F:glucosyltransferase activity"/>
    <property type="evidence" value="ECO:0007669"/>
    <property type="project" value="TreeGrafter"/>
</dbReference>
<name>A0A484N3H3_9ASTE</name>
<gene>
    <name evidence="2" type="ORF">CCAM_LOCUS37627</name>
</gene>
<organism evidence="2 3">
    <name type="scientific">Cuscuta campestris</name>
    <dbReference type="NCBI Taxonomy" id="132261"/>
    <lineage>
        <taxon>Eukaryota</taxon>
        <taxon>Viridiplantae</taxon>
        <taxon>Streptophyta</taxon>
        <taxon>Embryophyta</taxon>
        <taxon>Tracheophyta</taxon>
        <taxon>Spermatophyta</taxon>
        <taxon>Magnoliopsida</taxon>
        <taxon>eudicotyledons</taxon>
        <taxon>Gunneridae</taxon>
        <taxon>Pentapetalae</taxon>
        <taxon>asterids</taxon>
        <taxon>lamiids</taxon>
        <taxon>Solanales</taxon>
        <taxon>Convolvulaceae</taxon>
        <taxon>Cuscuteae</taxon>
        <taxon>Cuscuta</taxon>
        <taxon>Cuscuta subgen. Grammica</taxon>
        <taxon>Cuscuta sect. Cleistogrammica</taxon>
    </lineage>
</organism>
<accession>A0A484N3H3</accession>
<evidence type="ECO:0000313" key="2">
    <source>
        <dbReference type="EMBL" id="VFQ95851.1"/>
    </source>
</evidence>